<keyword evidence="1" id="KW-0472">Membrane</keyword>
<keyword evidence="1" id="KW-0812">Transmembrane</keyword>
<protein>
    <submittedName>
        <fullName evidence="2">Uncharacterized protein</fullName>
    </submittedName>
</protein>
<dbReference type="EMBL" id="WEKV01000020">
    <property type="protein sequence ID" value="KAB7782127.1"/>
    <property type="molecule type" value="Genomic_DNA"/>
</dbReference>
<name>A0A833MUF0_9HYPH</name>
<gene>
    <name evidence="2" type="ORF">F8B43_4882</name>
</gene>
<dbReference type="Proteomes" id="UP000469949">
    <property type="component" value="Unassembled WGS sequence"/>
</dbReference>
<evidence type="ECO:0000313" key="3">
    <source>
        <dbReference type="Proteomes" id="UP000469949"/>
    </source>
</evidence>
<comment type="caution">
    <text evidence="2">The sequence shown here is derived from an EMBL/GenBank/DDBJ whole genome shotgun (WGS) entry which is preliminary data.</text>
</comment>
<keyword evidence="1" id="KW-1133">Transmembrane helix</keyword>
<accession>A0A833MUF0</accession>
<proteinExistence type="predicted"/>
<dbReference type="RefSeq" id="WP_281407713.1">
    <property type="nucleotide sequence ID" value="NZ_WEKV01000020.1"/>
</dbReference>
<dbReference type="AlphaFoldDB" id="A0A833MUF0"/>
<reference evidence="2 3" key="1">
    <citation type="submission" date="2019-10" db="EMBL/GenBank/DDBJ databases">
        <title>Draft Genome Sequence of the Caffeine Degrading Methylotroph Methylorubrum populi PINKEL.</title>
        <authorList>
            <person name="Dawson S.C."/>
            <person name="Zhang X."/>
            <person name="Wright M.E."/>
            <person name="Sharma G."/>
            <person name="Langner J.T."/>
            <person name="Ditty J.L."/>
            <person name="Subuyuj G.A."/>
        </authorList>
    </citation>
    <scope>NUCLEOTIDE SEQUENCE [LARGE SCALE GENOMIC DNA]</scope>
    <source>
        <strain evidence="2 3">Pinkel</strain>
    </source>
</reference>
<feature type="transmembrane region" description="Helical" evidence="1">
    <location>
        <begin position="6"/>
        <end position="27"/>
    </location>
</feature>
<evidence type="ECO:0000313" key="2">
    <source>
        <dbReference type="EMBL" id="KAB7782127.1"/>
    </source>
</evidence>
<sequence length="44" mass="4665">MSALSNFVWVAVLALPLILIGIGAHMAGDDRRARSSRGEGSRRG</sequence>
<organism evidence="2 3">
    <name type="scientific">Methylorubrum populi</name>
    <dbReference type="NCBI Taxonomy" id="223967"/>
    <lineage>
        <taxon>Bacteria</taxon>
        <taxon>Pseudomonadati</taxon>
        <taxon>Pseudomonadota</taxon>
        <taxon>Alphaproteobacteria</taxon>
        <taxon>Hyphomicrobiales</taxon>
        <taxon>Methylobacteriaceae</taxon>
        <taxon>Methylorubrum</taxon>
    </lineage>
</organism>
<evidence type="ECO:0000256" key="1">
    <source>
        <dbReference type="SAM" id="Phobius"/>
    </source>
</evidence>